<organism evidence="7 8">
    <name type="scientific">Cryoendolithus antarcticus</name>
    <dbReference type="NCBI Taxonomy" id="1507870"/>
    <lineage>
        <taxon>Eukaryota</taxon>
        <taxon>Fungi</taxon>
        <taxon>Dikarya</taxon>
        <taxon>Ascomycota</taxon>
        <taxon>Pezizomycotina</taxon>
        <taxon>Dothideomycetes</taxon>
        <taxon>Dothideomycetidae</taxon>
        <taxon>Cladosporiales</taxon>
        <taxon>Cladosporiaceae</taxon>
        <taxon>Cryoendolithus</taxon>
    </lineage>
</organism>
<dbReference type="InterPro" id="IPR036852">
    <property type="entry name" value="Peptidase_S8/S53_dom_sf"/>
</dbReference>
<dbReference type="InParanoid" id="A0A1V8T5D6"/>
<comment type="caution">
    <text evidence="5">Lacks conserved residue(s) required for the propagation of feature annotation.</text>
</comment>
<dbReference type="STRING" id="1507870.A0A1V8T5D6"/>
<dbReference type="GO" id="GO:0006508">
    <property type="term" value="P:proteolysis"/>
    <property type="evidence" value="ECO:0007669"/>
    <property type="project" value="UniProtKB-KW"/>
</dbReference>
<evidence type="ECO:0000256" key="2">
    <source>
        <dbReference type="ARBA" id="ARBA00022670"/>
    </source>
</evidence>
<dbReference type="OrthoDB" id="206201at2759"/>
<evidence type="ECO:0000256" key="3">
    <source>
        <dbReference type="ARBA" id="ARBA00022801"/>
    </source>
</evidence>
<comment type="similarity">
    <text evidence="1 5">Belongs to the peptidase S8 family.</text>
</comment>
<sequence>MSLGGSFSQVTNDAIAAATNAGAFVAVAAGNDNADASRYSPASAPSACTVGATTNAHARASSSNHSSLVDIFAPGSNILSAWIGSSTASNNISGTSIATPHIAGLAAYLLGLEGGSTAGLCSRIRSLAQSGILTGVGSGSPNLLAYNGNGL</sequence>
<evidence type="ECO:0000256" key="1">
    <source>
        <dbReference type="ARBA" id="ARBA00011073"/>
    </source>
</evidence>
<proteinExistence type="inferred from homology"/>
<reference evidence="8" key="1">
    <citation type="submission" date="2017-03" db="EMBL/GenBank/DDBJ databases">
        <title>Genomes of endolithic fungi from Antarctica.</title>
        <authorList>
            <person name="Coleine C."/>
            <person name="Masonjones S."/>
            <person name="Stajich J.E."/>
        </authorList>
    </citation>
    <scope>NUCLEOTIDE SEQUENCE [LARGE SCALE GENOMIC DNA]</scope>
    <source>
        <strain evidence="8">CCFEE 5527</strain>
    </source>
</reference>
<dbReference type="PROSITE" id="PS00138">
    <property type="entry name" value="SUBTILASE_SER"/>
    <property type="match status" value="1"/>
</dbReference>
<dbReference type="SUPFAM" id="SSF52743">
    <property type="entry name" value="Subtilisin-like"/>
    <property type="match status" value="1"/>
</dbReference>
<gene>
    <name evidence="7" type="ORF">B0A48_08412</name>
</gene>
<dbReference type="InterPro" id="IPR000209">
    <property type="entry name" value="Peptidase_S8/S53_dom"/>
</dbReference>
<dbReference type="EMBL" id="NAJO01000016">
    <property type="protein sequence ID" value="OQO06625.1"/>
    <property type="molecule type" value="Genomic_DNA"/>
</dbReference>
<keyword evidence="8" id="KW-1185">Reference proteome</keyword>
<keyword evidence="3" id="KW-0378">Hydrolase</keyword>
<dbReference type="AlphaFoldDB" id="A0A1V8T5D6"/>
<protein>
    <submittedName>
        <fullName evidence="7">Alkaline protease 1</fullName>
    </submittedName>
</protein>
<accession>A0A1V8T5D6</accession>
<keyword evidence="2 7" id="KW-0645">Protease</keyword>
<evidence type="ECO:0000256" key="4">
    <source>
        <dbReference type="ARBA" id="ARBA00022825"/>
    </source>
</evidence>
<dbReference type="PANTHER" id="PTHR43806:SF58">
    <property type="entry name" value="ALKALINE PROTEASE 1-RELATED"/>
    <property type="match status" value="1"/>
</dbReference>
<evidence type="ECO:0000313" key="7">
    <source>
        <dbReference type="EMBL" id="OQO06625.1"/>
    </source>
</evidence>
<comment type="caution">
    <text evidence="7">The sequence shown here is derived from an EMBL/GenBank/DDBJ whole genome shotgun (WGS) entry which is preliminary data.</text>
</comment>
<dbReference type="Gene3D" id="3.40.50.200">
    <property type="entry name" value="Peptidase S8/S53 domain"/>
    <property type="match status" value="1"/>
</dbReference>
<dbReference type="PANTHER" id="PTHR43806">
    <property type="entry name" value="PEPTIDASE S8"/>
    <property type="match status" value="1"/>
</dbReference>
<evidence type="ECO:0000259" key="6">
    <source>
        <dbReference type="Pfam" id="PF00082"/>
    </source>
</evidence>
<dbReference type="Pfam" id="PF00082">
    <property type="entry name" value="Peptidase_S8"/>
    <property type="match status" value="1"/>
</dbReference>
<evidence type="ECO:0000313" key="8">
    <source>
        <dbReference type="Proteomes" id="UP000192596"/>
    </source>
</evidence>
<evidence type="ECO:0000256" key="5">
    <source>
        <dbReference type="PROSITE-ProRule" id="PRU01240"/>
    </source>
</evidence>
<name>A0A1V8T5D6_9PEZI</name>
<dbReference type="PROSITE" id="PS51892">
    <property type="entry name" value="SUBTILASE"/>
    <property type="match status" value="1"/>
</dbReference>
<dbReference type="GO" id="GO:0004252">
    <property type="term" value="F:serine-type endopeptidase activity"/>
    <property type="evidence" value="ECO:0007669"/>
    <property type="project" value="InterPro"/>
</dbReference>
<dbReference type="InterPro" id="IPR023828">
    <property type="entry name" value="Peptidase_S8_Ser-AS"/>
</dbReference>
<keyword evidence="4" id="KW-0720">Serine protease</keyword>
<dbReference type="Proteomes" id="UP000192596">
    <property type="component" value="Unassembled WGS sequence"/>
</dbReference>
<feature type="domain" description="Peptidase S8/S53" evidence="6">
    <location>
        <begin position="1"/>
        <end position="111"/>
    </location>
</feature>
<dbReference type="InterPro" id="IPR050131">
    <property type="entry name" value="Peptidase_S8_subtilisin-like"/>
</dbReference>